<dbReference type="EMBL" id="BMOE01000009">
    <property type="protein sequence ID" value="GGJ81384.1"/>
    <property type="molecule type" value="Genomic_DNA"/>
</dbReference>
<dbReference type="PROSITE" id="PS51352">
    <property type="entry name" value="THIOREDOXIN_2"/>
    <property type="match status" value="1"/>
</dbReference>
<dbReference type="SUPFAM" id="SSF52833">
    <property type="entry name" value="Thioredoxin-like"/>
    <property type="match status" value="1"/>
</dbReference>
<gene>
    <name evidence="6" type="ORF">GCM10008939_26780</name>
</gene>
<protein>
    <recommendedName>
        <fullName evidence="5">Thioredoxin domain-containing protein</fullName>
    </recommendedName>
</protein>
<dbReference type="GO" id="GO:0046872">
    <property type="term" value="F:metal ion binding"/>
    <property type="evidence" value="ECO:0007669"/>
    <property type="project" value="UniProtKB-KW"/>
</dbReference>
<evidence type="ECO:0000256" key="1">
    <source>
        <dbReference type="ARBA" id="ARBA00010996"/>
    </source>
</evidence>
<dbReference type="PANTHER" id="PTHR12151:SF25">
    <property type="entry name" value="LINALOOL DEHYDRATASE_ISOMERASE DOMAIN-CONTAINING PROTEIN"/>
    <property type="match status" value="1"/>
</dbReference>
<reference evidence="6" key="2">
    <citation type="submission" date="2020-09" db="EMBL/GenBank/DDBJ databases">
        <authorList>
            <person name="Sun Q."/>
            <person name="Ohkuma M."/>
        </authorList>
    </citation>
    <scope>NUCLEOTIDE SEQUENCE</scope>
    <source>
        <strain evidence="6">JCM 14371</strain>
    </source>
</reference>
<accession>A0A917URX2</accession>
<evidence type="ECO:0000256" key="3">
    <source>
        <dbReference type="PIRSR" id="PIRSR603782-1"/>
    </source>
</evidence>
<keyword evidence="7" id="KW-1185">Reference proteome</keyword>
<dbReference type="CDD" id="cd02968">
    <property type="entry name" value="SCO"/>
    <property type="match status" value="1"/>
</dbReference>
<evidence type="ECO:0000313" key="7">
    <source>
        <dbReference type="Proteomes" id="UP000635726"/>
    </source>
</evidence>
<keyword evidence="4" id="KW-1015">Disulfide bond</keyword>
<feature type="domain" description="Thioredoxin" evidence="5">
    <location>
        <begin position="42"/>
        <end position="209"/>
    </location>
</feature>
<sequence>MVKRPWYVSALAALLAVLVLLGGVWAYTRLKSPFPYYGTVYDTPLPAAPVTGLTDRGQGAAPYTFTPGSGTTTALFFGFTHCPDICPLSLAYLERVRQAMTPDEQRRFRVLFVSLDPDRDTPQKIGEYVRYFGQAQGVQVREPALAALARAYAVSYVKAPLPGRAGDYQINHTSATFLIDAQGRRRLLWDYTQLNDTARVLKDVREVMATP</sequence>
<feature type="binding site" evidence="3">
    <location>
        <position position="82"/>
    </location>
    <ligand>
        <name>Cu cation</name>
        <dbReference type="ChEBI" id="CHEBI:23378"/>
    </ligand>
</feature>
<comment type="caution">
    <text evidence="6">The sequence shown here is derived from an EMBL/GenBank/DDBJ whole genome shotgun (WGS) entry which is preliminary data.</text>
</comment>
<evidence type="ECO:0000256" key="2">
    <source>
        <dbReference type="ARBA" id="ARBA00023008"/>
    </source>
</evidence>
<feature type="binding site" evidence="3">
    <location>
        <position position="86"/>
    </location>
    <ligand>
        <name>Cu cation</name>
        <dbReference type="ChEBI" id="CHEBI:23378"/>
    </ligand>
</feature>
<keyword evidence="3" id="KW-0479">Metal-binding</keyword>
<comment type="similarity">
    <text evidence="1">Belongs to the SCO1/2 family.</text>
</comment>
<dbReference type="PANTHER" id="PTHR12151">
    <property type="entry name" value="ELECTRON TRANSPORT PROTIN SCO1/SENC FAMILY MEMBER"/>
    <property type="match status" value="1"/>
</dbReference>
<dbReference type="InterPro" id="IPR003782">
    <property type="entry name" value="SCO1/SenC"/>
</dbReference>
<dbReference type="RefSeq" id="WP_188963788.1">
    <property type="nucleotide sequence ID" value="NZ_BMOE01000009.1"/>
</dbReference>
<dbReference type="InterPro" id="IPR013766">
    <property type="entry name" value="Thioredoxin_domain"/>
</dbReference>
<dbReference type="Pfam" id="PF02630">
    <property type="entry name" value="SCO1-SenC"/>
    <property type="match status" value="1"/>
</dbReference>
<feature type="disulfide bond" description="Redox-active" evidence="4">
    <location>
        <begin position="82"/>
        <end position="86"/>
    </location>
</feature>
<dbReference type="Gene3D" id="3.40.30.10">
    <property type="entry name" value="Glutaredoxin"/>
    <property type="match status" value="1"/>
</dbReference>
<organism evidence="6 7">
    <name type="scientific">Deinococcus aquiradiocola</name>
    <dbReference type="NCBI Taxonomy" id="393059"/>
    <lineage>
        <taxon>Bacteria</taxon>
        <taxon>Thermotogati</taxon>
        <taxon>Deinococcota</taxon>
        <taxon>Deinococci</taxon>
        <taxon>Deinococcales</taxon>
        <taxon>Deinococcaceae</taxon>
        <taxon>Deinococcus</taxon>
    </lineage>
</organism>
<reference evidence="6" key="1">
    <citation type="journal article" date="2014" name="Int. J. Syst. Evol. Microbiol.">
        <title>Complete genome sequence of Corynebacterium casei LMG S-19264T (=DSM 44701T), isolated from a smear-ripened cheese.</title>
        <authorList>
            <consortium name="US DOE Joint Genome Institute (JGI-PGF)"/>
            <person name="Walter F."/>
            <person name="Albersmeier A."/>
            <person name="Kalinowski J."/>
            <person name="Ruckert C."/>
        </authorList>
    </citation>
    <scope>NUCLEOTIDE SEQUENCE</scope>
    <source>
        <strain evidence="6">JCM 14371</strain>
    </source>
</reference>
<evidence type="ECO:0000313" key="6">
    <source>
        <dbReference type="EMBL" id="GGJ81384.1"/>
    </source>
</evidence>
<proteinExistence type="inferred from homology"/>
<name>A0A917URX2_9DEIO</name>
<dbReference type="AlphaFoldDB" id="A0A917URX2"/>
<feature type="binding site" evidence="3">
    <location>
        <position position="172"/>
    </location>
    <ligand>
        <name>Cu cation</name>
        <dbReference type="ChEBI" id="CHEBI:23378"/>
    </ligand>
</feature>
<evidence type="ECO:0000256" key="4">
    <source>
        <dbReference type="PIRSR" id="PIRSR603782-2"/>
    </source>
</evidence>
<dbReference type="Proteomes" id="UP000635726">
    <property type="component" value="Unassembled WGS sequence"/>
</dbReference>
<keyword evidence="2 3" id="KW-0186">Copper</keyword>
<dbReference type="InterPro" id="IPR036249">
    <property type="entry name" value="Thioredoxin-like_sf"/>
</dbReference>
<evidence type="ECO:0000259" key="5">
    <source>
        <dbReference type="PROSITE" id="PS51352"/>
    </source>
</evidence>